<dbReference type="Pfam" id="PF00356">
    <property type="entry name" value="LacI"/>
    <property type="match status" value="1"/>
</dbReference>
<dbReference type="PANTHER" id="PTHR30146">
    <property type="entry name" value="LACI-RELATED TRANSCRIPTIONAL REPRESSOR"/>
    <property type="match status" value="1"/>
</dbReference>
<dbReference type="CDD" id="cd01392">
    <property type="entry name" value="HTH_LacI"/>
    <property type="match status" value="1"/>
</dbReference>
<evidence type="ECO:0000256" key="2">
    <source>
        <dbReference type="ARBA" id="ARBA00023125"/>
    </source>
</evidence>
<dbReference type="InterPro" id="IPR028082">
    <property type="entry name" value="Peripla_BP_I"/>
</dbReference>
<dbReference type="SUPFAM" id="SSF53822">
    <property type="entry name" value="Periplasmic binding protein-like I"/>
    <property type="match status" value="1"/>
</dbReference>
<dbReference type="InterPro" id="IPR001387">
    <property type="entry name" value="Cro/C1-type_HTH"/>
</dbReference>
<dbReference type="PROSITE" id="PS50943">
    <property type="entry name" value="HTH_CROC1"/>
    <property type="match status" value="1"/>
</dbReference>
<feature type="domain" description="HTH cro/C1-type" evidence="5">
    <location>
        <begin position="2"/>
        <end position="51"/>
    </location>
</feature>
<keyword evidence="1" id="KW-0805">Transcription regulation</keyword>
<keyword evidence="7" id="KW-1185">Reference proteome</keyword>
<dbReference type="Pfam" id="PF13377">
    <property type="entry name" value="Peripla_BP_3"/>
    <property type="match status" value="1"/>
</dbReference>
<dbReference type="GO" id="GO:0000976">
    <property type="term" value="F:transcription cis-regulatory region binding"/>
    <property type="evidence" value="ECO:0007669"/>
    <property type="project" value="TreeGrafter"/>
</dbReference>
<name>A0AA42IZM0_9FIRM</name>
<evidence type="ECO:0000259" key="5">
    <source>
        <dbReference type="PROSITE" id="PS50943"/>
    </source>
</evidence>
<proteinExistence type="predicted"/>
<feature type="domain" description="HTH lacI-type" evidence="4">
    <location>
        <begin position="3"/>
        <end position="57"/>
    </location>
</feature>
<evidence type="ECO:0000256" key="1">
    <source>
        <dbReference type="ARBA" id="ARBA00023015"/>
    </source>
</evidence>
<dbReference type="RefSeq" id="WP_271011153.1">
    <property type="nucleotide sequence ID" value="NZ_JAQIFT010000014.1"/>
</dbReference>
<dbReference type="AlphaFoldDB" id="A0AA42IZM0"/>
<dbReference type="SMART" id="SM00354">
    <property type="entry name" value="HTH_LACI"/>
    <property type="match status" value="1"/>
</dbReference>
<sequence length="332" mass="37880">MKVTIRDVAKEAGVAPSTVSRVLSNSERISEETKAKVREAIKKLNFKPNAIARSLANNKTQTLGIMLPNEIENSFSNPFFIQVMQGISLYASQYHYYVMYAFAKDKKDELKYVKELTDNRRVDGIVILKAEVQDKTIAYLQEMKFPFVVIGHPEKLDETLWVDNDNIDATYRVTEELIKCGHRTIGFVGANTEWAVSKDRYEGYKRALQAYGIDLNERYIYHGKEFNELTGEEAAKRLVELDELTAIITTDDLIAVGIKHYFDEVGIDSKELIGFNNTAIGAYQNPPLSSVDINAEKLGWYAGKLIIGQLEEKRQEQTHYIVETEFIKRKSK</sequence>
<evidence type="ECO:0000259" key="4">
    <source>
        <dbReference type="PROSITE" id="PS50932"/>
    </source>
</evidence>
<dbReference type="PANTHER" id="PTHR30146:SF109">
    <property type="entry name" value="HTH-TYPE TRANSCRIPTIONAL REGULATOR GALS"/>
    <property type="match status" value="1"/>
</dbReference>
<protein>
    <submittedName>
        <fullName evidence="6">LacI family DNA-binding transcriptional regulator</fullName>
    </submittedName>
</protein>
<keyword evidence="2 6" id="KW-0238">DNA-binding</keyword>
<dbReference type="EMBL" id="JAQIFT010000014">
    <property type="protein sequence ID" value="MDA3730547.1"/>
    <property type="molecule type" value="Genomic_DNA"/>
</dbReference>
<dbReference type="InterPro" id="IPR046335">
    <property type="entry name" value="LacI/GalR-like_sensor"/>
</dbReference>
<dbReference type="Proteomes" id="UP001169242">
    <property type="component" value="Unassembled WGS sequence"/>
</dbReference>
<organism evidence="6 7">
    <name type="scientific">Holtiella tumoricola</name>
    <dbReference type="NCBI Taxonomy" id="3018743"/>
    <lineage>
        <taxon>Bacteria</taxon>
        <taxon>Bacillati</taxon>
        <taxon>Bacillota</taxon>
        <taxon>Clostridia</taxon>
        <taxon>Lachnospirales</taxon>
        <taxon>Cellulosilyticaceae</taxon>
        <taxon>Holtiella</taxon>
    </lineage>
</organism>
<reference evidence="6" key="1">
    <citation type="journal article" date="2023" name="Int. J. Syst. Evol. Microbiol.">
        <title>&lt;i&gt;Holtiella tumoricola&lt;/i&gt; gen. nov. sp. nov., isolated from a human clinical sample.</title>
        <authorList>
            <person name="Allen-Vercoe E."/>
            <person name="Daigneault M.C."/>
            <person name="Vancuren S.J."/>
            <person name="Cochrane K."/>
            <person name="O'Neal L.L."/>
            <person name="Sankaranarayanan K."/>
            <person name="Lawson P.A."/>
        </authorList>
    </citation>
    <scope>NUCLEOTIDE SEQUENCE</scope>
    <source>
        <strain evidence="6">CC70A</strain>
    </source>
</reference>
<keyword evidence="3" id="KW-0804">Transcription</keyword>
<evidence type="ECO:0000256" key="3">
    <source>
        <dbReference type="ARBA" id="ARBA00023163"/>
    </source>
</evidence>
<dbReference type="Gene3D" id="1.10.260.40">
    <property type="entry name" value="lambda repressor-like DNA-binding domains"/>
    <property type="match status" value="1"/>
</dbReference>
<gene>
    <name evidence="6" type="ORF">PBV87_03375</name>
</gene>
<dbReference type="PRINTS" id="PR00036">
    <property type="entry name" value="HTHLACI"/>
</dbReference>
<dbReference type="GO" id="GO:0003700">
    <property type="term" value="F:DNA-binding transcription factor activity"/>
    <property type="evidence" value="ECO:0007669"/>
    <property type="project" value="TreeGrafter"/>
</dbReference>
<dbReference type="CDD" id="cd06294">
    <property type="entry name" value="PBP1_MalR-like"/>
    <property type="match status" value="1"/>
</dbReference>
<evidence type="ECO:0000313" key="6">
    <source>
        <dbReference type="EMBL" id="MDA3730547.1"/>
    </source>
</evidence>
<comment type="caution">
    <text evidence="6">The sequence shown here is derived from an EMBL/GenBank/DDBJ whole genome shotgun (WGS) entry which is preliminary data.</text>
</comment>
<evidence type="ECO:0000313" key="7">
    <source>
        <dbReference type="Proteomes" id="UP001169242"/>
    </source>
</evidence>
<dbReference type="InterPro" id="IPR000843">
    <property type="entry name" value="HTH_LacI"/>
</dbReference>
<accession>A0AA42IZM0</accession>
<dbReference type="PROSITE" id="PS50932">
    <property type="entry name" value="HTH_LACI_2"/>
    <property type="match status" value="1"/>
</dbReference>
<dbReference type="Gene3D" id="3.40.50.2300">
    <property type="match status" value="2"/>
</dbReference>
<dbReference type="SUPFAM" id="SSF47413">
    <property type="entry name" value="lambda repressor-like DNA-binding domains"/>
    <property type="match status" value="1"/>
</dbReference>
<dbReference type="InterPro" id="IPR010982">
    <property type="entry name" value="Lambda_DNA-bd_dom_sf"/>
</dbReference>